<dbReference type="InterPro" id="IPR010982">
    <property type="entry name" value="Lambda_DNA-bd_dom_sf"/>
</dbReference>
<dbReference type="PROSITE" id="PS50943">
    <property type="entry name" value="HTH_CROC1"/>
    <property type="match status" value="1"/>
</dbReference>
<gene>
    <name evidence="3" type="ORF">GCM10007854_18240</name>
</gene>
<sequence length="97" mass="10764">MRMHNAARPGEMVKNTIEALEVTVTDAAKHVGVSRQTLNNLINQESSCVSPEMALRLEAVFGGAADNWLRMQAVYDAIHVRRRVHNITRDLKPLGTA</sequence>
<dbReference type="EMBL" id="BSNJ01000003">
    <property type="protein sequence ID" value="GLQ20869.1"/>
    <property type="molecule type" value="Genomic_DNA"/>
</dbReference>
<dbReference type="NCBIfam" id="TIGR02607">
    <property type="entry name" value="antidote_HigA"/>
    <property type="match status" value="1"/>
</dbReference>
<feature type="domain" description="HTH cro/C1-type" evidence="2">
    <location>
        <begin position="13"/>
        <end position="68"/>
    </location>
</feature>
<dbReference type="InterPro" id="IPR001387">
    <property type="entry name" value="Cro/C1-type_HTH"/>
</dbReference>
<evidence type="ECO:0000259" key="2">
    <source>
        <dbReference type="PROSITE" id="PS50943"/>
    </source>
</evidence>
<keyword evidence="4" id="KW-1185">Reference proteome</keyword>
<dbReference type="PANTHER" id="PTHR36924">
    <property type="entry name" value="ANTITOXIN HIGA-1"/>
    <property type="match status" value="1"/>
</dbReference>
<proteinExistence type="predicted"/>
<evidence type="ECO:0000313" key="4">
    <source>
        <dbReference type="Proteomes" id="UP001161390"/>
    </source>
</evidence>
<dbReference type="SUPFAM" id="SSF47413">
    <property type="entry name" value="lambda repressor-like DNA-binding domains"/>
    <property type="match status" value="1"/>
</dbReference>
<dbReference type="PANTHER" id="PTHR36924:SF1">
    <property type="entry name" value="ANTITOXIN HIGA-1"/>
    <property type="match status" value="1"/>
</dbReference>
<dbReference type="SMART" id="SM00530">
    <property type="entry name" value="HTH_XRE"/>
    <property type="match status" value="1"/>
</dbReference>
<protein>
    <submittedName>
        <fullName evidence="3">Transcriptional regulator</fullName>
    </submittedName>
</protein>
<comment type="caution">
    <text evidence="3">The sequence shown here is derived from an EMBL/GenBank/DDBJ whole genome shotgun (WGS) entry which is preliminary data.</text>
</comment>
<name>A0ABQ5UZZ2_9PROT</name>
<reference evidence="3" key="2">
    <citation type="submission" date="2023-01" db="EMBL/GenBank/DDBJ databases">
        <title>Draft genome sequence of Algimonas porphyrae strain NBRC 108216.</title>
        <authorList>
            <person name="Sun Q."/>
            <person name="Mori K."/>
        </authorList>
    </citation>
    <scope>NUCLEOTIDE SEQUENCE</scope>
    <source>
        <strain evidence="3">NBRC 108216</strain>
    </source>
</reference>
<evidence type="ECO:0000313" key="3">
    <source>
        <dbReference type="EMBL" id="GLQ20869.1"/>
    </source>
</evidence>
<keyword evidence="1" id="KW-0238">DNA-binding</keyword>
<dbReference type="Proteomes" id="UP001161390">
    <property type="component" value="Unassembled WGS sequence"/>
</dbReference>
<evidence type="ECO:0000256" key="1">
    <source>
        <dbReference type="ARBA" id="ARBA00023125"/>
    </source>
</evidence>
<dbReference type="RefSeq" id="WP_284371823.1">
    <property type="nucleotide sequence ID" value="NZ_BSNJ01000003.1"/>
</dbReference>
<dbReference type="Gene3D" id="1.10.260.40">
    <property type="entry name" value="lambda repressor-like DNA-binding domains"/>
    <property type="match status" value="1"/>
</dbReference>
<dbReference type="InterPro" id="IPR013430">
    <property type="entry name" value="Toxin_antidote_HigA"/>
</dbReference>
<accession>A0ABQ5UZZ2</accession>
<dbReference type="Pfam" id="PF01381">
    <property type="entry name" value="HTH_3"/>
    <property type="match status" value="1"/>
</dbReference>
<organism evidence="3 4">
    <name type="scientific">Algimonas porphyrae</name>
    <dbReference type="NCBI Taxonomy" id="1128113"/>
    <lineage>
        <taxon>Bacteria</taxon>
        <taxon>Pseudomonadati</taxon>
        <taxon>Pseudomonadota</taxon>
        <taxon>Alphaproteobacteria</taxon>
        <taxon>Maricaulales</taxon>
        <taxon>Robiginitomaculaceae</taxon>
        <taxon>Algimonas</taxon>
    </lineage>
</organism>
<reference evidence="3" key="1">
    <citation type="journal article" date="2014" name="Int. J. Syst. Evol. Microbiol.">
        <title>Complete genome of a new Firmicutes species belonging to the dominant human colonic microbiota ('Ruminococcus bicirculans') reveals two chromosomes and a selective capacity to utilize plant glucans.</title>
        <authorList>
            <consortium name="NISC Comparative Sequencing Program"/>
            <person name="Wegmann U."/>
            <person name="Louis P."/>
            <person name="Goesmann A."/>
            <person name="Henrissat B."/>
            <person name="Duncan S.H."/>
            <person name="Flint H.J."/>
        </authorList>
    </citation>
    <scope>NUCLEOTIDE SEQUENCE</scope>
    <source>
        <strain evidence="3">NBRC 108216</strain>
    </source>
</reference>